<evidence type="ECO:0000313" key="2">
    <source>
        <dbReference type="Proteomes" id="UP001171945"/>
    </source>
</evidence>
<gene>
    <name evidence="1" type="ORF">QUF54_11005</name>
</gene>
<protein>
    <submittedName>
        <fullName evidence="1">Uncharacterized protein</fullName>
    </submittedName>
</protein>
<organism evidence="1 2">
    <name type="scientific">Candidatus Marithioploca araucensis</name>
    <dbReference type="NCBI Taxonomy" id="70273"/>
    <lineage>
        <taxon>Bacteria</taxon>
        <taxon>Pseudomonadati</taxon>
        <taxon>Pseudomonadota</taxon>
        <taxon>Gammaproteobacteria</taxon>
        <taxon>Thiotrichales</taxon>
        <taxon>Thiotrichaceae</taxon>
        <taxon>Candidatus Marithioploca</taxon>
    </lineage>
</organism>
<sequence length="47" mass="5368">MVGNKKTLPTLPGYRLCTLRVTIYQSDICGLRVTSYELSIRHLRLTS</sequence>
<comment type="caution">
    <text evidence="1">The sequence shown here is derived from an EMBL/GenBank/DDBJ whole genome shotgun (WGS) entry which is preliminary data.</text>
</comment>
<keyword evidence="2" id="KW-1185">Reference proteome</keyword>
<name>A0ABT7VWB6_9GAMM</name>
<dbReference type="Proteomes" id="UP001171945">
    <property type="component" value="Unassembled WGS sequence"/>
</dbReference>
<evidence type="ECO:0000313" key="1">
    <source>
        <dbReference type="EMBL" id="MDM8563870.1"/>
    </source>
</evidence>
<dbReference type="EMBL" id="JAUCGM010000930">
    <property type="protein sequence ID" value="MDM8563870.1"/>
    <property type="molecule type" value="Genomic_DNA"/>
</dbReference>
<accession>A0ABT7VWB6</accession>
<reference evidence="1" key="1">
    <citation type="submission" date="2023-06" db="EMBL/GenBank/DDBJ databases">
        <title>Uncultivated large filamentous bacteria from sulfidic sediments reveal new species and different genomic features in energy metabolism and defense.</title>
        <authorList>
            <person name="Fonseca A."/>
        </authorList>
    </citation>
    <scope>NUCLEOTIDE SEQUENCE</scope>
    <source>
        <strain evidence="1">HSG4</strain>
    </source>
</reference>
<proteinExistence type="predicted"/>